<feature type="region of interest" description="Disordered" evidence="11">
    <location>
        <begin position="423"/>
        <end position="453"/>
    </location>
</feature>
<dbReference type="InterPro" id="IPR005829">
    <property type="entry name" value="Sugar_transporter_CS"/>
</dbReference>
<evidence type="ECO:0000313" key="14">
    <source>
        <dbReference type="EMBL" id="SDG24027.1"/>
    </source>
</evidence>
<evidence type="ECO:0000256" key="2">
    <source>
        <dbReference type="ARBA" id="ARBA00008240"/>
    </source>
</evidence>
<name>A0A1G7SLR0_9ACTN</name>
<dbReference type="EMBL" id="FNAX01000016">
    <property type="protein sequence ID" value="SDG24027.1"/>
    <property type="molecule type" value="Genomic_DNA"/>
</dbReference>
<feature type="transmembrane region" description="Helical" evidence="12">
    <location>
        <begin position="184"/>
        <end position="201"/>
    </location>
</feature>
<gene>
    <name evidence="14" type="ORF">SAMN05216260_11650</name>
</gene>
<reference evidence="14 15" key="1">
    <citation type="submission" date="2016-10" db="EMBL/GenBank/DDBJ databases">
        <authorList>
            <person name="de Groot N.N."/>
        </authorList>
    </citation>
    <scope>NUCLEOTIDE SEQUENCE [LARGE SCALE GENOMIC DNA]</scope>
    <source>
        <strain evidence="14 15">CGMCC 4.1859</strain>
    </source>
</reference>
<dbReference type="FunFam" id="1.20.1250.20:FF:000001">
    <property type="entry name" value="Dicarboxylate MFS transporter"/>
    <property type="match status" value="1"/>
</dbReference>
<feature type="transmembrane region" description="Helical" evidence="12">
    <location>
        <begin position="267"/>
        <end position="290"/>
    </location>
</feature>
<proteinExistence type="inferred from homology"/>
<dbReference type="GO" id="GO:0015293">
    <property type="term" value="F:symporter activity"/>
    <property type="evidence" value="ECO:0007669"/>
    <property type="project" value="UniProtKB-KW"/>
</dbReference>
<dbReference type="InterPro" id="IPR036259">
    <property type="entry name" value="MFS_trans_sf"/>
</dbReference>
<feature type="transmembrane region" description="Helical" evidence="12">
    <location>
        <begin position="367"/>
        <end position="391"/>
    </location>
</feature>
<dbReference type="Pfam" id="PF07690">
    <property type="entry name" value="MFS_1"/>
    <property type="match status" value="1"/>
</dbReference>
<dbReference type="InterPro" id="IPR011701">
    <property type="entry name" value="MFS"/>
</dbReference>
<comment type="subcellular location">
    <subcellularLocation>
        <location evidence="1">Cell membrane</location>
        <topology evidence="1">Multi-pass membrane protein</topology>
    </subcellularLocation>
</comment>
<feature type="transmembrane region" description="Helical" evidence="12">
    <location>
        <begin position="397"/>
        <end position="415"/>
    </location>
</feature>
<organism evidence="14 15">
    <name type="scientific">Streptomyces griseoaurantiacus</name>
    <dbReference type="NCBI Taxonomy" id="68213"/>
    <lineage>
        <taxon>Bacteria</taxon>
        <taxon>Bacillati</taxon>
        <taxon>Actinomycetota</taxon>
        <taxon>Actinomycetes</taxon>
        <taxon>Kitasatosporales</taxon>
        <taxon>Streptomycetaceae</taxon>
        <taxon>Streptomyces</taxon>
        <taxon>Streptomyces aurantiacus group</taxon>
    </lineage>
</organism>
<dbReference type="Gene3D" id="1.20.1250.20">
    <property type="entry name" value="MFS general substrate transporter like domains"/>
    <property type="match status" value="2"/>
</dbReference>
<dbReference type="PANTHER" id="PTHR43045:SF1">
    <property type="entry name" value="SHIKIMATE TRANSPORTER"/>
    <property type="match status" value="1"/>
</dbReference>
<comment type="similarity">
    <text evidence="2">Belongs to the major facilitator superfamily. Metabolite:H+ Symporter (MHS) family (TC 2.A.1.6) family.</text>
</comment>
<dbReference type="CDD" id="cd17369">
    <property type="entry name" value="MFS_ShiA_like"/>
    <property type="match status" value="1"/>
</dbReference>
<feature type="transmembrane region" description="Helical" evidence="12">
    <location>
        <begin position="327"/>
        <end position="346"/>
    </location>
</feature>
<dbReference type="InterPro" id="IPR005828">
    <property type="entry name" value="MFS_sugar_transport-like"/>
</dbReference>
<feature type="transmembrane region" description="Helical" evidence="12">
    <location>
        <begin position="116"/>
        <end position="138"/>
    </location>
</feature>
<evidence type="ECO:0000259" key="13">
    <source>
        <dbReference type="PROSITE" id="PS50850"/>
    </source>
</evidence>
<accession>A0A1G7SLR0</accession>
<feature type="transmembrane region" description="Helical" evidence="12">
    <location>
        <begin position="150"/>
        <end position="172"/>
    </location>
</feature>
<keyword evidence="7 12" id="KW-1133">Transmembrane helix</keyword>
<dbReference type="Proteomes" id="UP000198614">
    <property type="component" value="Unassembled WGS sequence"/>
</dbReference>
<evidence type="ECO:0000313" key="15">
    <source>
        <dbReference type="Proteomes" id="UP000198614"/>
    </source>
</evidence>
<evidence type="ECO:0000256" key="3">
    <source>
        <dbReference type="ARBA" id="ARBA00022448"/>
    </source>
</evidence>
<keyword evidence="5 12" id="KW-0812">Transmembrane</keyword>
<evidence type="ECO:0000256" key="8">
    <source>
        <dbReference type="ARBA" id="ARBA00023136"/>
    </source>
</evidence>
<evidence type="ECO:0000256" key="6">
    <source>
        <dbReference type="ARBA" id="ARBA00022847"/>
    </source>
</evidence>
<feature type="transmembrane region" description="Helical" evidence="12">
    <location>
        <begin position="302"/>
        <end position="321"/>
    </location>
</feature>
<dbReference type="InterPro" id="IPR020846">
    <property type="entry name" value="MFS_dom"/>
</dbReference>
<keyword evidence="3" id="KW-0813">Transport</keyword>
<evidence type="ECO:0000256" key="10">
    <source>
        <dbReference type="ARBA" id="ARBA00039918"/>
    </source>
</evidence>
<keyword evidence="8 12" id="KW-0472">Membrane</keyword>
<evidence type="ECO:0000256" key="5">
    <source>
        <dbReference type="ARBA" id="ARBA00022692"/>
    </source>
</evidence>
<dbReference type="OrthoDB" id="9066401at2"/>
<dbReference type="Pfam" id="PF00083">
    <property type="entry name" value="Sugar_tr"/>
    <property type="match status" value="1"/>
</dbReference>
<dbReference type="GO" id="GO:0005886">
    <property type="term" value="C:plasma membrane"/>
    <property type="evidence" value="ECO:0007669"/>
    <property type="project" value="UniProtKB-SubCell"/>
</dbReference>
<feature type="domain" description="Major facilitator superfamily (MFS) profile" evidence="13">
    <location>
        <begin position="10"/>
        <end position="419"/>
    </location>
</feature>
<dbReference type="AlphaFoldDB" id="A0A1G7SLR0"/>
<feature type="transmembrane region" description="Helical" evidence="12">
    <location>
        <begin position="12"/>
        <end position="36"/>
    </location>
</feature>
<evidence type="ECO:0000256" key="1">
    <source>
        <dbReference type="ARBA" id="ARBA00004651"/>
    </source>
</evidence>
<dbReference type="PANTHER" id="PTHR43045">
    <property type="entry name" value="SHIKIMATE TRANSPORTER"/>
    <property type="match status" value="1"/>
</dbReference>
<evidence type="ECO:0000256" key="7">
    <source>
        <dbReference type="ARBA" id="ARBA00022989"/>
    </source>
</evidence>
<feature type="transmembrane region" description="Helical" evidence="12">
    <location>
        <begin position="48"/>
        <end position="71"/>
    </location>
</feature>
<evidence type="ECO:0000256" key="11">
    <source>
        <dbReference type="SAM" id="MobiDB-lite"/>
    </source>
</evidence>
<dbReference type="SUPFAM" id="SSF103473">
    <property type="entry name" value="MFS general substrate transporter"/>
    <property type="match status" value="1"/>
</dbReference>
<protein>
    <recommendedName>
        <fullName evidence="10">Putative proline/betaine transporter</fullName>
    </recommendedName>
</protein>
<comment type="function">
    <text evidence="9">May be a proton symporter involved in the uptake of osmolytes such as proline and glycine betaine.</text>
</comment>
<keyword evidence="6" id="KW-0769">Symport</keyword>
<evidence type="ECO:0000256" key="12">
    <source>
        <dbReference type="SAM" id="Phobius"/>
    </source>
</evidence>
<evidence type="ECO:0000256" key="4">
    <source>
        <dbReference type="ARBA" id="ARBA00022475"/>
    </source>
</evidence>
<evidence type="ECO:0000256" key="9">
    <source>
        <dbReference type="ARBA" id="ARBA00037295"/>
    </source>
</evidence>
<dbReference type="PROSITE" id="PS00217">
    <property type="entry name" value="SUGAR_TRANSPORT_2"/>
    <property type="match status" value="1"/>
</dbReference>
<feature type="transmembrane region" description="Helical" evidence="12">
    <location>
        <begin position="83"/>
        <end position="104"/>
    </location>
</feature>
<sequence length="453" mass="48127">MTMTSQSRRAGVAALVGTALEWYDFLIYGTAAALVLNKLFFPAESPLVSTLAAFATYAVGFLARPLGGLFLGALGDRLGRKAVLVLTLLIMGSATALIGVLPTYDRIGMAAPVLLILLRLLQGFGAGGEYAGAVVLSVEHADQQRRGAAGAWAPVGYATATLLAAGVFQLFLLMPDDQFRAWGWRIPFLLSFVVVAVGYLIRRRIVETPAFEKAQEPRTPQRLDLFAALRQEPKSFLVVIGARFAENGFAYLFPVFGVAFVTTELGVSGNVALGAVVAAAALEMITIPVYARLSDRIGRRPVYLAGAIASVVWVIPFFLLVGTGSTWAVMLAFIVGLGVAYPAMLAPQAAYFAELFGTRTRLSGFAFAREIGSVLAGGLAPFVATALFAWAGHWWPVAAYMALMTAITLAALAVGPETVNRDIETPVSGETPADEEHQGAVPEVRAPVENTNR</sequence>
<dbReference type="PROSITE" id="PS50850">
    <property type="entry name" value="MFS"/>
    <property type="match status" value="1"/>
</dbReference>
<feature type="transmembrane region" description="Helical" evidence="12">
    <location>
        <begin position="236"/>
        <end position="261"/>
    </location>
</feature>
<keyword evidence="4" id="KW-1003">Cell membrane</keyword>